<dbReference type="PANTHER" id="PTHR31901:SF9">
    <property type="entry name" value="GH3 DOMAIN-CONTAINING PROTEIN"/>
    <property type="match status" value="1"/>
</dbReference>
<dbReference type="Proteomes" id="UP000695022">
    <property type="component" value="Unplaced"/>
</dbReference>
<evidence type="ECO:0000313" key="3">
    <source>
        <dbReference type="RefSeq" id="XP_014673032.1"/>
    </source>
</evidence>
<dbReference type="InterPro" id="IPR055378">
    <property type="entry name" value="GH3_C"/>
</dbReference>
<reference evidence="3" key="1">
    <citation type="submission" date="2025-08" db="UniProtKB">
        <authorList>
            <consortium name="RefSeq"/>
        </authorList>
    </citation>
    <scope>IDENTIFICATION</scope>
</reference>
<dbReference type="PANTHER" id="PTHR31901">
    <property type="entry name" value="GH3 DOMAIN-CONTAINING PROTEIN"/>
    <property type="match status" value="1"/>
</dbReference>
<dbReference type="RefSeq" id="XP_014673032.1">
    <property type="nucleotide sequence ID" value="XM_014817546.1"/>
</dbReference>
<organism evidence="2 3">
    <name type="scientific">Priapulus caudatus</name>
    <name type="common">Priapulid worm</name>
    <dbReference type="NCBI Taxonomy" id="37621"/>
    <lineage>
        <taxon>Eukaryota</taxon>
        <taxon>Metazoa</taxon>
        <taxon>Ecdysozoa</taxon>
        <taxon>Scalidophora</taxon>
        <taxon>Priapulida</taxon>
        <taxon>Priapulimorpha</taxon>
        <taxon>Priapulimorphida</taxon>
        <taxon>Priapulidae</taxon>
        <taxon>Priapulus</taxon>
    </lineage>
</organism>
<evidence type="ECO:0000259" key="1">
    <source>
        <dbReference type="Pfam" id="PF23572"/>
    </source>
</evidence>
<protein>
    <submittedName>
        <fullName evidence="3">Uncharacterized protein LOC106813412</fullName>
    </submittedName>
</protein>
<name>A0ABM1ELG1_PRICU</name>
<keyword evidence="2" id="KW-1185">Reference proteome</keyword>
<proteinExistence type="predicted"/>
<feature type="domain" description="GH3 C-terminal" evidence="1">
    <location>
        <begin position="19"/>
        <end position="122"/>
    </location>
</feature>
<dbReference type="InterPro" id="IPR004993">
    <property type="entry name" value="GH3"/>
</dbReference>
<accession>A0ABM1ELG1</accession>
<dbReference type="Pfam" id="PF23572">
    <property type="entry name" value="GH3_C"/>
    <property type="match status" value="1"/>
</dbReference>
<dbReference type="GeneID" id="106813412"/>
<sequence>MWDALKHCMREDWKGKVITDYTCCESALLDKLKGGAPAPVPYYIIFLELEGDAALTDNEKLKLDESLRRVTYPYESFRCKDSIAPMVVHVVPVGCFAEFRGFIVGNSMASSNQLKIPRMLSQAKQLAFLLDRIK</sequence>
<evidence type="ECO:0000313" key="2">
    <source>
        <dbReference type="Proteomes" id="UP000695022"/>
    </source>
</evidence>
<gene>
    <name evidence="3" type="primary">LOC106813412</name>
</gene>